<evidence type="ECO:0000259" key="7">
    <source>
        <dbReference type="PROSITE" id="PS50048"/>
    </source>
</evidence>
<dbReference type="GO" id="GO:0000981">
    <property type="term" value="F:DNA-binding transcription factor activity, RNA polymerase II-specific"/>
    <property type="evidence" value="ECO:0007669"/>
    <property type="project" value="InterPro"/>
</dbReference>
<evidence type="ECO:0000313" key="8">
    <source>
        <dbReference type="EMBL" id="KAF4243549.1"/>
    </source>
</evidence>
<keyword evidence="6" id="KW-0539">Nucleus</keyword>
<keyword evidence="9" id="KW-1185">Reference proteome</keyword>
<evidence type="ECO:0000313" key="9">
    <source>
        <dbReference type="Proteomes" id="UP000653565"/>
    </source>
</evidence>
<reference evidence="8" key="2">
    <citation type="submission" date="2020-04" db="EMBL/GenBank/DDBJ databases">
        <authorList>
            <person name="Santos R.A.C."/>
            <person name="Steenwyk J.L."/>
            <person name="Rivero-Menendez O."/>
            <person name="Mead M.E."/>
            <person name="Silva L.P."/>
            <person name="Bastos R.W."/>
            <person name="Alastruey-Izquierdo A."/>
            <person name="Goldman G.H."/>
            <person name="Rokas A."/>
        </authorList>
    </citation>
    <scope>NUCLEOTIDE SEQUENCE</scope>
    <source>
        <strain evidence="8">CNM-CM6805</strain>
    </source>
</reference>
<reference evidence="8" key="1">
    <citation type="journal article" date="2020" name="bioRxiv">
        <title>Genomic and phenotypic heterogeneity of clinical isolates of the human pathogens Aspergillus fumigatus, Aspergillus lentulus and Aspergillus fumigatiaffinis.</title>
        <authorList>
            <person name="dos Santos R.A.C."/>
            <person name="Steenwyk J.L."/>
            <person name="Rivero-Menendez O."/>
            <person name="Mead M.E."/>
            <person name="Silva L.P."/>
            <person name="Bastos R.W."/>
            <person name="Alastruey-Izquierdo A."/>
            <person name="Goldman G.H."/>
            <person name="Rokas A."/>
        </authorList>
    </citation>
    <scope>NUCLEOTIDE SEQUENCE</scope>
    <source>
        <strain evidence="8">CNM-CM6805</strain>
    </source>
</reference>
<dbReference type="PANTHER" id="PTHR47338:SF16">
    <property type="entry name" value="TRANSCRIPTION FACTOR, PUTATIVE (AFU_ORTHOLOGUE AFUA_2G09360)-RELATED"/>
    <property type="match status" value="1"/>
</dbReference>
<dbReference type="Gene3D" id="4.10.240.10">
    <property type="entry name" value="Zn(2)-C6 fungal-type DNA-binding domain"/>
    <property type="match status" value="1"/>
</dbReference>
<evidence type="ECO:0000256" key="4">
    <source>
        <dbReference type="ARBA" id="ARBA00023125"/>
    </source>
</evidence>
<dbReference type="InterPro" id="IPR036864">
    <property type="entry name" value="Zn2-C6_fun-type_DNA-bd_sf"/>
</dbReference>
<gene>
    <name evidence="8" type="ORF">CNMCM6805_000943</name>
</gene>
<keyword evidence="2" id="KW-0479">Metal-binding</keyword>
<dbReference type="CDD" id="cd00067">
    <property type="entry name" value="GAL4"/>
    <property type="match status" value="1"/>
</dbReference>
<evidence type="ECO:0000256" key="6">
    <source>
        <dbReference type="ARBA" id="ARBA00023242"/>
    </source>
</evidence>
<proteinExistence type="predicted"/>
<name>A0A8H4HGT8_9EURO</name>
<dbReference type="Proteomes" id="UP000653565">
    <property type="component" value="Unassembled WGS sequence"/>
</dbReference>
<dbReference type="CDD" id="cd12148">
    <property type="entry name" value="fungal_TF_MHR"/>
    <property type="match status" value="1"/>
</dbReference>
<evidence type="ECO:0000256" key="2">
    <source>
        <dbReference type="ARBA" id="ARBA00022723"/>
    </source>
</evidence>
<dbReference type="InterPro" id="IPR050815">
    <property type="entry name" value="TF_fung"/>
</dbReference>
<sequence length="509" mass="57757">MRSCQQCRDAKRKCIPGEGSALSAPCDRCLRHHLPCSHSQANVLRIRTLNARRPAGQSSTESQTRDKRVDDFLADDGSVAVLVHEYLSKIHGRPHSIFHDATLWKDIRDGQASRALILAICAMGAHVSNEPGLRSLAPLLTAESKRLLQINLEHVCLDNIQTCILVANLCVAHANPSSEFLFFLSHELRIRIWWALFAADNWCSSSLGFPRQMRDWPRPARLPMDERLFADMTPDEPLNDPTAPCRSPGLWAHMATLIEVFSPIQELNWRAANSEGLHPDQIEQDTDRLAQQLDDWQSRLPGDVQLTESNLIEHSKRGTGGTFIGLHLGFHHYATLLFYQYLDTRSTLTTRAQQFAARCKHHALSYSTWLARGRKQPGCEAVYPTVGHMAIVSSSVLLHTLLFGDENELPQSRLFLEANFEALLELGEYWPVVKTMVNRLMEFQNNCLLLSHHHHTHRLDRWMVRFLFEYALPLEEKAIDPHTALEMEIISTQAHIFSEKGRLPAFGVS</sequence>
<dbReference type="InterPro" id="IPR001138">
    <property type="entry name" value="Zn2Cys6_DnaBD"/>
</dbReference>
<feature type="domain" description="Zn(2)-C6 fungal-type" evidence="7">
    <location>
        <begin position="3"/>
        <end position="38"/>
    </location>
</feature>
<accession>A0A8H4HGT8</accession>
<dbReference type="PROSITE" id="PS00463">
    <property type="entry name" value="ZN2_CY6_FUNGAL_1"/>
    <property type="match status" value="1"/>
</dbReference>
<protein>
    <recommendedName>
        <fullName evidence="7">Zn(2)-C6 fungal-type domain-containing protein</fullName>
    </recommendedName>
</protein>
<dbReference type="Pfam" id="PF04082">
    <property type="entry name" value="Fungal_trans"/>
    <property type="match status" value="1"/>
</dbReference>
<dbReference type="AlphaFoldDB" id="A0A8H4HGT8"/>
<dbReference type="EMBL" id="JAAAPX010000011">
    <property type="protein sequence ID" value="KAF4243549.1"/>
    <property type="molecule type" value="Genomic_DNA"/>
</dbReference>
<keyword evidence="4" id="KW-0238">DNA-binding</keyword>
<organism evidence="8 9">
    <name type="scientific">Aspergillus fumigatiaffinis</name>
    <dbReference type="NCBI Taxonomy" id="340414"/>
    <lineage>
        <taxon>Eukaryota</taxon>
        <taxon>Fungi</taxon>
        <taxon>Dikarya</taxon>
        <taxon>Ascomycota</taxon>
        <taxon>Pezizomycotina</taxon>
        <taxon>Eurotiomycetes</taxon>
        <taxon>Eurotiomycetidae</taxon>
        <taxon>Eurotiales</taxon>
        <taxon>Aspergillaceae</taxon>
        <taxon>Aspergillus</taxon>
        <taxon>Aspergillus subgen. Fumigati</taxon>
    </lineage>
</organism>
<comment type="caution">
    <text evidence="8">The sequence shown here is derived from an EMBL/GenBank/DDBJ whole genome shotgun (WGS) entry which is preliminary data.</text>
</comment>
<evidence type="ECO:0000256" key="1">
    <source>
        <dbReference type="ARBA" id="ARBA00004123"/>
    </source>
</evidence>
<dbReference type="PANTHER" id="PTHR47338">
    <property type="entry name" value="ZN(II)2CYS6 TRANSCRIPTION FACTOR (EUROFUNG)-RELATED"/>
    <property type="match status" value="1"/>
</dbReference>
<comment type="subcellular location">
    <subcellularLocation>
        <location evidence="1">Nucleus</location>
    </subcellularLocation>
</comment>
<dbReference type="PROSITE" id="PS50048">
    <property type="entry name" value="ZN2_CY6_FUNGAL_2"/>
    <property type="match status" value="1"/>
</dbReference>
<dbReference type="GO" id="GO:0003677">
    <property type="term" value="F:DNA binding"/>
    <property type="evidence" value="ECO:0007669"/>
    <property type="project" value="UniProtKB-KW"/>
</dbReference>
<dbReference type="GO" id="GO:0008270">
    <property type="term" value="F:zinc ion binding"/>
    <property type="evidence" value="ECO:0007669"/>
    <property type="project" value="InterPro"/>
</dbReference>
<evidence type="ECO:0000256" key="5">
    <source>
        <dbReference type="ARBA" id="ARBA00023163"/>
    </source>
</evidence>
<dbReference type="SUPFAM" id="SSF57701">
    <property type="entry name" value="Zn2/Cys6 DNA-binding domain"/>
    <property type="match status" value="1"/>
</dbReference>
<dbReference type="GO" id="GO:0005634">
    <property type="term" value="C:nucleus"/>
    <property type="evidence" value="ECO:0007669"/>
    <property type="project" value="UniProtKB-SubCell"/>
</dbReference>
<keyword evidence="3" id="KW-0805">Transcription regulation</keyword>
<keyword evidence="5" id="KW-0804">Transcription</keyword>
<dbReference type="InterPro" id="IPR007219">
    <property type="entry name" value="XnlR_reg_dom"/>
</dbReference>
<evidence type="ECO:0000256" key="3">
    <source>
        <dbReference type="ARBA" id="ARBA00023015"/>
    </source>
</evidence>